<dbReference type="AlphaFoldDB" id="A0A438EAN9"/>
<dbReference type="InterPro" id="IPR052115">
    <property type="entry name" value="NEXT_complex_subunit_ZCCHC8"/>
</dbReference>
<name>A0A438EAN9_VITVI</name>
<proteinExistence type="predicted"/>
<evidence type="ECO:0000256" key="1">
    <source>
        <dbReference type="SAM" id="MobiDB-lite"/>
    </source>
</evidence>
<accession>A0A438EAN9</accession>
<feature type="region of interest" description="Disordered" evidence="1">
    <location>
        <begin position="1"/>
        <end position="44"/>
    </location>
</feature>
<evidence type="ECO:0000313" key="3">
    <source>
        <dbReference type="Proteomes" id="UP000288805"/>
    </source>
</evidence>
<protein>
    <submittedName>
        <fullName evidence="2">Uncharacterized protein</fullName>
    </submittedName>
</protein>
<gene>
    <name evidence="2" type="ORF">CK203_081788</name>
</gene>
<dbReference type="EMBL" id="QGNW01001343">
    <property type="protein sequence ID" value="RVW44729.1"/>
    <property type="molecule type" value="Genomic_DNA"/>
</dbReference>
<sequence>MGTEELINPPAPSGSVCGSEDNELHNSNPEPGEADSGSSNSEVKENKLNIESLMQNKVDFEKVDSRLTPGVVLDKDLVDKQLTSQGSVEVTETIVVTKLINSSSSGVPTENGCLTAPDEGPIGNHMIDGTCILFPPLTFLAISGVKRARLTIDEQQPSVHVIYNSLTRDSKRKLEELLQQWSEWHAKYVSSSHEPSDILSQDPKGQLDSGEKTYFPALHVGLNKSSAVVCFLFMYFCSCTYVLFDLQSFWVDNQTRKQQDEFISLDGDSVPLYDRGFALGLVSEDGQSKPEG</sequence>
<dbReference type="PANTHER" id="PTHR13316:SF0">
    <property type="entry name" value="ZINC FINGER CCHC DOMAIN-CONTAINING PROTEIN 8"/>
    <property type="match status" value="1"/>
</dbReference>
<evidence type="ECO:0000313" key="2">
    <source>
        <dbReference type="EMBL" id="RVW44729.1"/>
    </source>
</evidence>
<dbReference type="PANTHER" id="PTHR13316">
    <property type="entry name" value="ZINC FINGER, CCHC DOMAIN CONTAINING 8"/>
    <property type="match status" value="1"/>
</dbReference>
<organism evidence="2 3">
    <name type="scientific">Vitis vinifera</name>
    <name type="common">Grape</name>
    <dbReference type="NCBI Taxonomy" id="29760"/>
    <lineage>
        <taxon>Eukaryota</taxon>
        <taxon>Viridiplantae</taxon>
        <taxon>Streptophyta</taxon>
        <taxon>Embryophyta</taxon>
        <taxon>Tracheophyta</taxon>
        <taxon>Spermatophyta</taxon>
        <taxon>Magnoliopsida</taxon>
        <taxon>eudicotyledons</taxon>
        <taxon>Gunneridae</taxon>
        <taxon>Pentapetalae</taxon>
        <taxon>rosids</taxon>
        <taxon>Vitales</taxon>
        <taxon>Vitaceae</taxon>
        <taxon>Viteae</taxon>
        <taxon>Vitis</taxon>
    </lineage>
</organism>
<dbReference type="Proteomes" id="UP000288805">
    <property type="component" value="Unassembled WGS sequence"/>
</dbReference>
<reference evidence="2 3" key="1">
    <citation type="journal article" date="2018" name="PLoS Genet.">
        <title>Population sequencing reveals clonal diversity and ancestral inbreeding in the grapevine cultivar Chardonnay.</title>
        <authorList>
            <person name="Roach M.J."/>
            <person name="Johnson D.L."/>
            <person name="Bohlmann J."/>
            <person name="van Vuuren H.J."/>
            <person name="Jones S.J."/>
            <person name="Pretorius I.S."/>
            <person name="Schmidt S.A."/>
            <person name="Borneman A.R."/>
        </authorList>
    </citation>
    <scope>NUCLEOTIDE SEQUENCE [LARGE SCALE GENOMIC DNA]</scope>
    <source>
        <strain evidence="3">cv. Chardonnay</strain>
        <tissue evidence="2">Leaf</tissue>
    </source>
</reference>
<comment type="caution">
    <text evidence="2">The sequence shown here is derived from an EMBL/GenBank/DDBJ whole genome shotgun (WGS) entry which is preliminary data.</text>
</comment>